<name>A0AAD1W9K8_PELCU</name>
<evidence type="ECO:0000313" key="2">
    <source>
        <dbReference type="Proteomes" id="UP001295444"/>
    </source>
</evidence>
<dbReference type="EMBL" id="OW240916">
    <property type="protein sequence ID" value="CAH2294171.1"/>
    <property type="molecule type" value="Genomic_DNA"/>
</dbReference>
<accession>A0AAD1W9K8</accession>
<dbReference type="Proteomes" id="UP001295444">
    <property type="component" value="Chromosome 05"/>
</dbReference>
<reference evidence="1" key="1">
    <citation type="submission" date="2022-03" db="EMBL/GenBank/DDBJ databases">
        <authorList>
            <person name="Alioto T."/>
            <person name="Alioto T."/>
            <person name="Gomez Garrido J."/>
        </authorList>
    </citation>
    <scope>NUCLEOTIDE SEQUENCE</scope>
</reference>
<protein>
    <submittedName>
        <fullName evidence="1">Uncharacterized protein</fullName>
    </submittedName>
</protein>
<dbReference type="AlphaFoldDB" id="A0AAD1W9K8"/>
<evidence type="ECO:0000313" key="1">
    <source>
        <dbReference type="EMBL" id="CAH2294171.1"/>
    </source>
</evidence>
<proteinExistence type="predicted"/>
<sequence>MEALQGLFVNLDVPEYLCPKTDGCFVLPYGLHRNSRHAGIMIKTERRVSFR</sequence>
<organism evidence="1 2">
    <name type="scientific">Pelobates cultripes</name>
    <name type="common">Western spadefoot toad</name>
    <dbReference type="NCBI Taxonomy" id="61616"/>
    <lineage>
        <taxon>Eukaryota</taxon>
        <taxon>Metazoa</taxon>
        <taxon>Chordata</taxon>
        <taxon>Craniata</taxon>
        <taxon>Vertebrata</taxon>
        <taxon>Euteleostomi</taxon>
        <taxon>Amphibia</taxon>
        <taxon>Batrachia</taxon>
        <taxon>Anura</taxon>
        <taxon>Pelobatoidea</taxon>
        <taxon>Pelobatidae</taxon>
        <taxon>Pelobates</taxon>
    </lineage>
</organism>
<keyword evidence="2" id="KW-1185">Reference proteome</keyword>
<gene>
    <name evidence="1" type="ORF">PECUL_23A035596</name>
</gene>